<proteinExistence type="predicted"/>
<feature type="compositionally biased region" description="Acidic residues" evidence="2">
    <location>
        <begin position="543"/>
        <end position="567"/>
    </location>
</feature>
<dbReference type="Proteomes" id="UP000054007">
    <property type="component" value="Unassembled WGS sequence"/>
</dbReference>
<dbReference type="PROSITE" id="PS51194">
    <property type="entry name" value="HELICASE_CTER"/>
    <property type="match status" value="1"/>
</dbReference>
<dbReference type="Pfam" id="PF00271">
    <property type="entry name" value="Helicase_C"/>
    <property type="match status" value="1"/>
</dbReference>
<feature type="compositionally biased region" description="Basic and acidic residues" evidence="2">
    <location>
        <begin position="414"/>
        <end position="426"/>
    </location>
</feature>
<evidence type="ECO:0000256" key="1">
    <source>
        <dbReference type="ARBA" id="ARBA00022801"/>
    </source>
</evidence>
<dbReference type="InterPro" id="IPR027417">
    <property type="entry name" value="P-loop_NTPase"/>
</dbReference>
<sequence length="615" mass="66310">MDEIGLLPGHDEEWKPPAVVSLDELRAAGKRVPKIVIYMSMAQYHPAVVAILGLWGIKALSMSGAYAPSRRAMIQQEWQEDENIPVLVISDAGSQGLNLVAADGMILEDTPWSETEVTQIIARLWRHGQKRPTFVVRLVAKRSVEYMMVANGISKRDLLDAFMDGKHSPHLIRALTGTGTDEDTAALLAEMHVKEKDVADLQQKVEVKKRGGKKKAVKSAPIVVDDDMEDLTNEVIDVDKLPDDPPPKKTPAKKPRAKKAAKPKDVSDIQPPRRQPRYPSALDSDSEEDESLKLSRPPSVKPVDDKMAIDDGNEASALTTKEQPDAPSGNPEGQTSSLLLPPHGNPTGSGVRPAPPAPSSPPPAPPSPARPRSPPAPPSPPPARPQSPADPPSPHGMQDIEDEPIEASQWKALKLAEERGTNRDADGSDDEEAERGKEDEPMAPAQPTDEPTRREDPESELPGPQPDQQDMDVDEPTQPIDTPHPAGPVAGLLGFGDSPLSSFEEPESRPPVKRALSSPESVKGKAKRTKAPRRAKPRRHESPEEEESDDAQGEQDGEPDVNIEDPESPAHNKRMLSTFRRAPKGKPKASTSKAAGSKAGGSGANAGSSKRRAGN</sequence>
<protein>
    <recommendedName>
        <fullName evidence="3">Helicase C-terminal domain-containing protein</fullName>
    </recommendedName>
</protein>
<evidence type="ECO:0000313" key="4">
    <source>
        <dbReference type="EMBL" id="KIY60797.1"/>
    </source>
</evidence>
<accession>A0A0D7ARF9</accession>
<dbReference type="SUPFAM" id="SSF52540">
    <property type="entry name" value="P-loop containing nucleoside triphosphate hydrolases"/>
    <property type="match status" value="1"/>
</dbReference>
<feature type="compositionally biased region" description="Basic residues" evidence="2">
    <location>
        <begin position="524"/>
        <end position="539"/>
    </location>
</feature>
<feature type="domain" description="Helicase C-terminal" evidence="3">
    <location>
        <begin position="24"/>
        <end position="176"/>
    </location>
</feature>
<dbReference type="AlphaFoldDB" id="A0A0D7ARF9"/>
<dbReference type="EMBL" id="KN881249">
    <property type="protein sequence ID" value="KIY60797.1"/>
    <property type="molecule type" value="Genomic_DNA"/>
</dbReference>
<feature type="compositionally biased region" description="Basic and acidic residues" evidence="2">
    <location>
        <begin position="237"/>
        <end position="247"/>
    </location>
</feature>
<organism evidence="4 5">
    <name type="scientific">Cylindrobasidium torrendii FP15055 ss-10</name>
    <dbReference type="NCBI Taxonomy" id="1314674"/>
    <lineage>
        <taxon>Eukaryota</taxon>
        <taxon>Fungi</taxon>
        <taxon>Dikarya</taxon>
        <taxon>Basidiomycota</taxon>
        <taxon>Agaricomycotina</taxon>
        <taxon>Agaricomycetes</taxon>
        <taxon>Agaricomycetidae</taxon>
        <taxon>Agaricales</taxon>
        <taxon>Marasmiineae</taxon>
        <taxon>Physalacriaceae</taxon>
        <taxon>Cylindrobasidium</taxon>
    </lineage>
</organism>
<dbReference type="OrthoDB" id="3270319at2759"/>
<dbReference type="GO" id="GO:0016787">
    <property type="term" value="F:hydrolase activity"/>
    <property type="evidence" value="ECO:0007669"/>
    <property type="project" value="UniProtKB-KW"/>
</dbReference>
<dbReference type="Gene3D" id="3.40.50.300">
    <property type="entry name" value="P-loop containing nucleotide triphosphate hydrolases"/>
    <property type="match status" value="1"/>
</dbReference>
<name>A0A0D7ARF9_9AGAR</name>
<dbReference type="SMART" id="SM00490">
    <property type="entry name" value="HELICc"/>
    <property type="match status" value="1"/>
</dbReference>
<feature type="compositionally biased region" description="Low complexity" evidence="2">
    <location>
        <begin position="588"/>
        <end position="597"/>
    </location>
</feature>
<dbReference type="CDD" id="cd18793">
    <property type="entry name" value="SF2_C_SNF"/>
    <property type="match status" value="1"/>
</dbReference>
<dbReference type="InterPro" id="IPR049730">
    <property type="entry name" value="SNF2/RAD54-like_C"/>
</dbReference>
<reference evidence="4 5" key="1">
    <citation type="journal article" date="2015" name="Fungal Genet. Biol.">
        <title>Evolution of novel wood decay mechanisms in Agaricales revealed by the genome sequences of Fistulina hepatica and Cylindrobasidium torrendii.</title>
        <authorList>
            <person name="Floudas D."/>
            <person name="Held B.W."/>
            <person name="Riley R."/>
            <person name="Nagy L.G."/>
            <person name="Koehler G."/>
            <person name="Ransdell A.S."/>
            <person name="Younus H."/>
            <person name="Chow J."/>
            <person name="Chiniquy J."/>
            <person name="Lipzen A."/>
            <person name="Tritt A."/>
            <person name="Sun H."/>
            <person name="Haridas S."/>
            <person name="LaButti K."/>
            <person name="Ohm R.A."/>
            <person name="Kues U."/>
            <person name="Blanchette R.A."/>
            <person name="Grigoriev I.V."/>
            <person name="Minto R.E."/>
            <person name="Hibbett D.S."/>
        </authorList>
    </citation>
    <scope>NUCLEOTIDE SEQUENCE [LARGE SCALE GENOMIC DNA]</scope>
    <source>
        <strain evidence="4 5">FP15055 ss-10</strain>
    </source>
</reference>
<dbReference type="PANTHER" id="PTHR10799">
    <property type="entry name" value="SNF2/RAD54 HELICASE FAMILY"/>
    <property type="match status" value="1"/>
</dbReference>
<dbReference type="InterPro" id="IPR001650">
    <property type="entry name" value="Helicase_C-like"/>
</dbReference>
<feature type="compositionally biased region" description="Basic residues" evidence="2">
    <location>
        <begin position="250"/>
        <end position="261"/>
    </location>
</feature>
<gene>
    <name evidence="4" type="ORF">CYLTODRAFT_495513</name>
</gene>
<feature type="region of interest" description="Disordered" evidence="2">
    <location>
        <begin position="235"/>
        <end position="615"/>
    </location>
</feature>
<evidence type="ECO:0000256" key="2">
    <source>
        <dbReference type="SAM" id="MobiDB-lite"/>
    </source>
</evidence>
<feature type="compositionally biased region" description="Pro residues" evidence="2">
    <location>
        <begin position="353"/>
        <end position="394"/>
    </location>
</feature>
<evidence type="ECO:0000259" key="3">
    <source>
        <dbReference type="PROSITE" id="PS51194"/>
    </source>
</evidence>
<keyword evidence="5" id="KW-1185">Reference proteome</keyword>
<dbReference type="STRING" id="1314674.A0A0D7ARF9"/>
<evidence type="ECO:0000313" key="5">
    <source>
        <dbReference type="Proteomes" id="UP000054007"/>
    </source>
</evidence>
<keyword evidence="1" id="KW-0378">Hydrolase</keyword>